<dbReference type="GO" id="GO:0006412">
    <property type="term" value="P:translation"/>
    <property type="evidence" value="ECO:0007669"/>
    <property type="project" value="InterPro"/>
</dbReference>
<dbReference type="EMBL" id="JABWAD010000055">
    <property type="protein sequence ID" value="KAF6066626.1"/>
    <property type="molecule type" value="Genomic_DNA"/>
</dbReference>
<protein>
    <submittedName>
        <fullName evidence="6">Ribosomal protein L17 family protein</fullName>
    </submittedName>
</protein>
<dbReference type="Proteomes" id="UP000536275">
    <property type="component" value="Unassembled WGS sequence"/>
</dbReference>
<feature type="compositionally biased region" description="Polar residues" evidence="5">
    <location>
        <begin position="238"/>
        <end position="255"/>
    </location>
</feature>
<evidence type="ECO:0000313" key="7">
    <source>
        <dbReference type="Proteomes" id="UP000536275"/>
    </source>
</evidence>
<evidence type="ECO:0000256" key="1">
    <source>
        <dbReference type="ARBA" id="ARBA00008777"/>
    </source>
</evidence>
<dbReference type="InterPro" id="IPR036373">
    <property type="entry name" value="Ribosomal_bL17_sf"/>
</dbReference>
<name>A0A8H6F2V3_CANAX</name>
<evidence type="ECO:0000256" key="4">
    <source>
        <dbReference type="RuleBase" id="RU000660"/>
    </source>
</evidence>
<evidence type="ECO:0000256" key="3">
    <source>
        <dbReference type="ARBA" id="ARBA00023274"/>
    </source>
</evidence>
<dbReference type="GO" id="GO:0003735">
    <property type="term" value="F:structural constituent of ribosome"/>
    <property type="evidence" value="ECO:0007669"/>
    <property type="project" value="InterPro"/>
</dbReference>
<proteinExistence type="inferred from homology"/>
<feature type="compositionally biased region" description="Polar residues" evidence="5">
    <location>
        <begin position="205"/>
        <end position="214"/>
    </location>
</feature>
<dbReference type="PANTHER" id="PTHR14413">
    <property type="entry name" value="RIBOSOMAL PROTEIN L17"/>
    <property type="match status" value="1"/>
</dbReference>
<keyword evidence="3 4" id="KW-0687">Ribonucleoprotein</keyword>
<comment type="similarity">
    <text evidence="1 4">Belongs to the bacterial ribosomal protein bL17 family.</text>
</comment>
<dbReference type="SUPFAM" id="SSF64263">
    <property type="entry name" value="Prokaryotic ribosomal protein L17"/>
    <property type="match status" value="1"/>
</dbReference>
<dbReference type="AlphaFoldDB" id="A0A8H6F2V3"/>
<dbReference type="PANTHER" id="PTHR14413:SF16">
    <property type="entry name" value="LARGE RIBOSOMAL SUBUNIT PROTEIN BL17M"/>
    <property type="match status" value="1"/>
</dbReference>
<dbReference type="InterPro" id="IPR000456">
    <property type="entry name" value="Ribosomal_bL17"/>
</dbReference>
<keyword evidence="2 4" id="KW-0689">Ribosomal protein</keyword>
<evidence type="ECO:0000313" key="6">
    <source>
        <dbReference type="EMBL" id="KAF6066626.1"/>
    </source>
</evidence>
<dbReference type="GO" id="GO:0005762">
    <property type="term" value="C:mitochondrial large ribosomal subunit"/>
    <property type="evidence" value="ECO:0007669"/>
    <property type="project" value="TreeGrafter"/>
</dbReference>
<dbReference type="Pfam" id="PF01196">
    <property type="entry name" value="Ribosomal_L17"/>
    <property type="match status" value="1"/>
</dbReference>
<sequence>MPKVFTIQKNVASHKKMIYKNLCANLIRHEYIVTTSAKAKAAQPYIEKFLANTIKQNKELPEAVTNLEDKLKSIKALSYLQPPDRVECGSKMLDDIINRYPQRTHGFTRVIKLEPRLGDDKAPMSVIELVDSNYEIKLWYTAKTVARLELQGIELDDITELNIKKLTQYRVNGEQVFREAVETCKKEFFNVAEETGEVPEEIKSDLSNLPNMSRHSGELKGKLLVSKQFKTKPRPERQSINIPQSPFLKQQQEQK</sequence>
<reference evidence="6 7" key="1">
    <citation type="submission" date="2020-03" db="EMBL/GenBank/DDBJ databases">
        <title>FDA dAtabase for Regulatory Grade micrObial Sequences (FDA-ARGOS): Supporting development and validation of Infectious Disease Dx tests.</title>
        <authorList>
            <person name="Campos J."/>
            <person name="Goldberg B."/>
            <person name="Tallon L."/>
            <person name="Sadzewicz L."/>
            <person name="Vavikolanu K."/>
            <person name="Mehta A."/>
            <person name="Aluvathingal J."/>
            <person name="Nadendla S."/>
            <person name="Nandy P."/>
            <person name="Geyer C."/>
            <person name="Yan Y."/>
            <person name="Sichtig H."/>
        </authorList>
    </citation>
    <scope>NUCLEOTIDE SEQUENCE [LARGE SCALE GENOMIC DNA]</scope>
    <source>
        <strain evidence="6 7">FDAARGOS_656</strain>
    </source>
</reference>
<gene>
    <name evidence="6" type="ORF">FOB64_004101</name>
</gene>
<evidence type="ECO:0000256" key="5">
    <source>
        <dbReference type="SAM" id="MobiDB-lite"/>
    </source>
</evidence>
<organism evidence="6 7">
    <name type="scientific">Candida albicans</name>
    <name type="common">Yeast</name>
    <dbReference type="NCBI Taxonomy" id="5476"/>
    <lineage>
        <taxon>Eukaryota</taxon>
        <taxon>Fungi</taxon>
        <taxon>Dikarya</taxon>
        <taxon>Ascomycota</taxon>
        <taxon>Saccharomycotina</taxon>
        <taxon>Pichiomycetes</taxon>
        <taxon>Debaryomycetaceae</taxon>
        <taxon>Candida/Lodderomyces clade</taxon>
        <taxon>Candida</taxon>
    </lineage>
</organism>
<feature type="region of interest" description="Disordered" evidence="5">
    <location>
        <begin position="200"/>
        <end position="255"/>
    </location>
</feature>
<evidence type="ECO:0000256" key="2">
    <source>
        <dbReference type="ARBA" id="ARBA00022980"/>
    </source>
</evidence>
<dbReference type="NCBIfam" id="TIGR00059">
    <property type="entry name" value="L17"/>
    <property type="match status" value="1"/>
</dbReference>
<comment type="caution">
    <text evidence="6">The sequence shown here is derived from an EMBL/GenBank/DDBJ whole genome shotgun (WGS) entry which is preliminary data.</text>
</comment>
<accession>A0A8H6F2V3</accession>
<dbReference type="Gene3D" id="3.90.1030.10">
    <property type="entry name" value="Ribosomal protein L17"/>
    <property type="match status" value="1"/>
</dbReference>